<organism evidence="1 2">
    <name type="scientific">Alienimonas californiensis</name>
    <dbReference type="NCBI Taxonomy" id="2527989"/>
    <lineage>
        <taxon>Bacteria</taxon>
        <taxon>Pseudomonadati</taxon>
        <taxon>Planctomycetota</taxon>
        <taxon>Planctomycetia</taxon>
        <taxon>Planctomycetales</taxon>
        <taxon>Planctomycetaceae</taxon>
        <taxon>Alienimonas</taxon>
    </lineage>
</organism>
<name>A0A517P5B5_9PLAN</name>
<dbReference type="KEGG" id="acaf:CA12_06440"/>
<dbReference type="EMBL" id="CP036265">
    <property type="protein sequence ID" value="QDT14569.1"/>
    <property type="molecule type" value="Genomic_DNA"/>
</dbReference>
<evidence type="ECO:0000313" key="1">
    <source>
        <dbReference type="EMBL" id="QDT14569.1"/>
    </source>
</evidence>
<accession>A0A517P5B5</accession>
<keyword evidence="2" id="KW-1185">Reference proteome</keyword>
<gene>
    <name evidence="1" type="ORF">CA12_06440</name>
</gene>
<dbReference type="AlphaFoldDB" id="A0A517P5B5"/>
<sequence>MLGGRHRILNRGRHYWRFDCENAAKFKTSFARLIYVALSL</sequence>
<protein>
    <submittedName>
        <fullName evidence="1">Uncharacterized protein</fullName>
    </submittedName>
</protein>
<evidence type="ECO:0000313" key="2">
    <source>
        <dbReference type="Proteomes" id="UP000318741"/>
    </source>
</evidence>
<proteinExistence type="predicted"/>
<dbReference type="Proteomes" id="UP000318741">
    <property type="component" value="Chromosome"/>
</dbReference>
<reference evidence="1 2" key="1">
    <citation type="submission" date="2019-02" db="EMBL/GenBank/DDBJ databases">
        <title>Deep-cultivation of Planctomycetes and their phenomic and genomic characterization uncovers novel biology.</title>
        <authorList>
            <person name="Wiegand S."/>
            <person name="Jogler M."/>
            <person name="Boedeker C."/>
            <person name="Pinto D."/>
            <person name="Vollmers J."/>
            <person name="Rivas-Marin E."/>
            <person name="Kohn T."/>
            <person name="Peeters S.H."/>
            <person name="Heuer A."/>
            <person name="Rast P."/>
            <person name="Oberbeckmann S."/>
            <person name="Bunk B."/>
            <person name="Jeske O."/>
            <person name="Meyerdierks A."/>
            <person name="Storesund J.E."/>
            <person name="Kallscheuer N."/>
            <person name="Luecker S."/>
            <person name="Lage O.M."/>
            <person name="Pohl T."/>
            <person name="Merkel B.J."/>
            <person name="Hornburger P."/>
            <person name="Mueller R.-W."/>
            <person name="Bruemmer F."/>
            <person name="Labrenz M."/>
            <person name="Spormann A.M."/>
            <person name="Op den Camp H."/>
            <person name="Overmann J."/>
            <person name="Amann R."/>
            <person name="Jetten M.S.M."/>
            <person name="Mascher T."/>
            <person name="Medema M.H."/>
            <person name="Devos D.P."/>
            <person name="Kaster A.-K."/>
            <person name="Ovreas L."/>
            <person name="Rohde M."/>
            <person name="Galperin M.Y."/>
            <person name="Jogler C."/>
        </authorList>
    </citation>
    <scope>NUCLEOTIDE SEQUENCE [LARGE SCALE GENOMIC DNA]</scope>
    <source>
        <strain evidence="1 2">CA12</strain>
    </source>
</reference>